<dbReference type="InterPro" id="IPR009057">
    <property type="entry name" value="Homeodomain-like_sf"/>
</dbReference>
<dbReference type="PANTHER" id="PTHR47893">
    <property type="entry name" value="REGULATORY PROTEIN PCHR"/>
    <property type="match status" value="1"/>
</dbReference>
<accession>A0ABY8NFJ8</accession>
<name>A0ABY8NFJ8_9GAMM</name>
<gene>
    <name evidence="5" type="ORF">PVT68_04620</name>
</gene>
<evidence type="ECO:0000256" key="3">
    <source>
        <dbReference type="ARBA" id="ARBA00023163"/>
    </source>
</evidence>
<feature type="domain" description="HTH araC/xylS-type" evidence="4">
    <location>
        <begin position="250"/>
        <end position="348"/>
    </location>
</feature>
<reference evidence="5 6" key="1">
    <citation type="submission" date="2023-02" db="EMBL/GenBank/DDBJ databases">
        <title>Description and genomic characterization of Microbulbifer bruguierae sp. nov., isolated from the sediment of mangrove plant Bruguiera sexangula.</title>
        <authorList>
            <person name="Long M."/>
        </authorList>
    </citation>
    <scope>NUCLEOTIDE SEQUENCE [LARGE SCALE GENOMIC DNA]</scope>
    <source>
        <strain evidence="5 6">H12</strain>
    </source>
</reference>
<sequence>MSMNQQSDNPFSGNGTDQRAALPHTISIRDFRCRAGIELRLKDARLTPQSVLLHGHHQQREFSPGLVLRCGNSLQNCAYAASATLEAGFTCIILLRGELEFRIGDARFVLSGETDTGSELLTASTGNQQRLQRICRFPQQVRYLSISATPAWLASRFDQNSNYYREQGDGALKVHNGKLSAKQRALAAEITRLEDPATIANPLLWEARVLELLAIIFSAASATTPATQSMPSSIKPVTEDLSRREIQCFQRARDAIFAQQCQALTVGQIAQTAGTSASALQRLFHKFEGVSVMEFTRRQRLLRALHVLESQSASVQEASAMAGYNSAANFATAFKRQFGFSPRQAASRAKTRQT</sequence>
<dbReference type="InterPro" id="IPR018062">
    <property type="entry name" value="HTH_AraC-typ_CS"/>
</dbReference>
<dbReference type="SMART" id="SM00342">
    <property type="entry name" value="HTH_ARAC"/>
    <property type="match status" value="1"/>
</dbReference>
<evidence type="ECO:0000313" key="6">
    <source>
        <dbReference type="Proteomes" id="UP001236500"/>
    </source>
</evidence>
<keyword evidence="2" id="KW-0238">DNA-binding</keyword>
<dbReference type="PANTHER" id="PTHR47893:SF1">
    <property type="entry name" value="REGULATORY PROTEIN PCHR"/>
    <property type="match status" value="1"/>
</dbReference>
<dbReference type="InterPro" id="IPR018060">
    <property type="entry name" value="HTH_AraC"/>
</dbReference>
<evidence type="ECO:0000259" key="4">
    <source>
        <dbReference type="PROSITE" id="PS01124"/>
    </source>
</evidence>
<evidence type="ECO:0000256" key="2">
    <source>
        <dbReference type="ARBA" id="ARBA00023125"/>
    </source>
</evidence>
<dbReference type="Proteomes" id="UP001236500">
    <property type="component" value="Chromosome"/>
</dbReference>
<dbReference type="InterPro" id="IPR053142">
    <property type="entry name" value="PchR_regulatory_protein"/>
</dbReference>
<keyword evidence="6" id="KW-1185">Reference proteome</keyword>
<dbReference type="PROSITE" id="PS01124">
    <property type="entry name" value="HTH_ARAC_FAMILY_2"/>
    <property type="match status" value="1"/>
</dbReference>
<evidence type="ECO:0000313" key="5">
    <source>
        <dbReference type="EMBL" id="WGL17578.1"/>
    </source>
</evidence>
<protein>
    <submittedName>
        <fullName evidence="5">AraC family transcriptional regulator</fullName>
    </submittedName>
</protein>
<dbReference type="Pfam" id="PF12833">
    <property type="entry name" value="HTH_18"/>
    <property type="match status" value="1"/>
</dbReference>
<evidence type="ECO:0000256" key="1">
    <source>
        <dbReference type="ARBA" id="ARBA00023015"/>
    </source>
</evidence>
<dbReference type="Gene3D" id="1.10.10.60">
    <property type="entry name" value="Homeodomain-like"/>
    <property type="match status" value="1"/>
</dbReference>
<keyword evidence="3" id="KW-0804">Transcription</keyword>
<dbReference type="PROSITE" id="PS00041">
    <property type="entry name" value="HTH_ARAC_FAMILY_1"/>
    <property type="match status" value="1"/>
</dbReference>
<keyword evidence="1" id="KW-0805">Transcription regulation</keyword>
<dbReference type="SUPFAM" id="SSF46689">
    <property type="entry name" value="Homeodomain-like"/>
    <property type="match status" value="2"/>
</dbReference>
<dbReference type="RefSeq" id="WP_280321456.1">
    <property type="nucleotide sequence ID" value="NZ_CP118605.1"/>
</dbReference>
<dbReference type="EMBL" id="CP118605">
    <property type="protein sequence ID" value="WGL17578.1"/>
    <property type="molecule type" value="Genomic_DNA"/>
</dbReference>
<organism evidence="5 6">
    <name type="scientific">Microbulbifer bruguierae</name>
    <dbReference type="NCBI Taxonomy" id="3029061"/>
    <lineage>
        <taxon>Bacteria</taxon>
        <taxon>Pseudomonadati</taxon>
        <taxon>Pseudomonadota</taxon>
        <taxon>Gammaproteobacteria</taxon>
        <taxon>Cellvibrionales</taxon>
        <taxon>Microbulbiferaceae</taxon>
        <taxon>Microbulbifer</taxon>
    </lineage>
</organism>
<proteinExistence type="predicted"/>